<evidence type="ECO:0000259" key="2">
    <source>
        <dbReference type="Pfam" id="PF06445"/>
    </source>
</evidence>
<evidence type="ECO:0000256" key="1">
    <source>
        <dbReference type="SAM" id="MobiDB-lite"/>
    </source>
</evidence>
<dbReference type="Pfam" id="PF06445">
    <property type="entry name" value="GyrI-like"/>
    <property type="match status" value="1"/>
</dbReference>
<dbReference type="RefSeq" id="WP_232537743.1">
    <property type="nucleotide sequence ID" value="NZ_CP022098.1"/>
</dbReference>
<dbReference type="InterPro" id="IPR029442">
    <property type="entry name" value="GyrI-like"/>
</dbReference>
<dbReference type="InterPro" id="IPR011256">
    <property type="entry name" value="Reg_factor_effector_dom_sf"/>
</dbReference>
<dbReference type="KEGG" id="cfus:CYFUS_004795"/>
<organism evidence="3 4">
    <name type="scientific">Cystobacter fuscus</name>
    <dbReference type="NCBI Taxonomy" id="43"/>
    <lineage>
        <taxon>Bacteria</taxon>
        <taxon>Pseudomonadati</taxon>
        <taxon>Myxococcota</taxon>
        <taxon>Myxococcia</taxon>
        <taxon>Myxococcales</taxon>
        <taxon>Cystobacterineae</taxon>
        <taxon>Archangiaceae</taxon>
        <taxon>Cystobacter</taxon>
    </lineage>
</organism>
<dbReference type="SUPFAM" id="SSF55136">
    <property type="entry name" value="Probable bacterial effector-binding domain"/>
    <property type="match status" value="1"/>
</dbReference>
<protein>
    <recommendedName>
        <fullName evidence="2">GyrI-like small molecule binding domain-containing protein</fullName>
    </recommendedName>
</protein>
<evidence type="ECO:0000313" key="4">
    <source>
        <dbReference type="Proteomes" id="UP000217257"/>
    </source>
</evidence>
<sequence>MKRLISTSSASSSKRSASRGSDMSEQKIDFKKTLDSYQAKRGVYRIVDVPPTQYLMVDGHGDPNTAQQYTDALSALYPVAYKLKFASKQQLGRDYVVMPLEALWWSDDMASFTSSRDKSKWDWTAMIMVPDWITPEMFDAAVAKVAAGDRPASLDKVRLETLDEGRCVQTLHVGAFDDEAPVLEKMHHEFIPGEGLAMTGKHHEIYLSDFRKVEPAKLRTILRQPVA</sequence>
<dbReference type="EMBL" id="CP022098">
    <property type="protein sequence ID" value="ATB39351.1"/>
    <property type="molecule type" value="Genomic_DNA"/>
</dbReference>
<proteinExistence type="predicted"/>
<dbReference type="Gene3D" id="3.20.80.10">
    <property type="entry name" value="Regulatory factor, effector binding domain"/>
    <property type="match status" value="1"/>
</dbReference>
<feature type="compositionally biased region" description="Low complexity" evidence="1">
    <location>
        <begin position="1"/>
        <end position="21"/>
    </location>
</feature>
<reference evidence="3 4" key="1">
    <citation type="submission" date="2017-06" db="EMBL/GenBank/DDBJ databases">
        <title>Sequencing and comparative analysis of myxobacterial genomes.</title>
        <authorList>
            <person name="Rupp O."/>
            <person name="Goesmann A."/>
            <person name="Sogaard-Andersen L."/>
        </authorList>
    </citation>
    <scope>NUCLEOTIDE SEQUENCE [LARGE SCALE GENOMIC DNA]</scope>
    <source>
        <strain evidence="3 4">DSM 52655</strain>
    </source>
</reference>
<feature type="region of interest" description="Disordered" evidence="1">
    <location>
        <begin position="1"/>
        <end position="25"/>
    </location>
</feature>
<dbReference type="AlphaFoldDB" id="A0A250J7G5"/>
<dbReference type="Proteomes" id="UP000217257">
    <property type="component" value="Chromosome"/>
</dbReference>
<accession>A0A250J7G5</accession>
<dbReference type="PIRSF" id="PIRSF031644">
    <property type="entry name" value="UCP031644"/>
    <property type="match status" value="1"/>
</dbReference>
<feature type="domain" description="GyrI-like small molecule binding" evidence="2">
    <location>
        <begin position="44"/>
        <end position="222"/>
    </location>
</feature>
<dbReference type="InterPro" id="IPR008319">
    <property type="entry name" value="GyrI-like_CCH_Lin2189-like"/>
</dbReference>
<evidence type="ECO:0000313" key="3">
    <source>
        <dbReference type="EMBL" id="ATB39351.1"/>
    </source>
</evidence>
<name>A0A250J7G5_9BACT</name>
<gene>
    <name evidence="3" type="ORF">CYFUS_004795</name>
</gene>